<protein>
    <recommendedName>
        <fullName evidence="3 8">Arginase</fullName>
        <ecNumber evidence="2 8">3.5.3.1</ecNumber>
    </recommendedName>
</protein>
<comment type="pathway">
    <text evidence="1">Nitrogen metabolism; urea cycle; L-ornithine and urea from L-arginine: step 1/1.</text>
</comment>
<comment type="cofactor">
    <cofactor evidence="10">
        <name>Mn(2+)</name>
        <dbReference type="ChEBI" id="CHEBI:29035"/>
    </cofactor>
    <text evidence="10">Binds 2 manganese ions per subunit.</text>
</comment>
<evidence type="ECO:0000256" key="8">
    <source>
        <dbReference type="NCBIfam" id="TIGR01229"/>
    </source>
</evidence>
<dbReference type="NCBIfam" id="TIGR01229">
    <property type="entry name" value="rocF_arginase"/>
    <property type="match status" value="1"/>
</dbReference>
<keyword evidence="7 10" id="KW-0464">Manganese</keyword>
<evidence type="ECO:0000256" key="4">
    <source>
        <dbReference type="ARBA" id="ARBA00022503"/>
    </source>
</evidence>
<dbReference type="CDD" id="cd09989">
    <property type="entry name" value="Arginase"/>
    <property type="match status" value="1"/>
</dbReference>
<accession>A0ABZ2YRS7</accession>
<keyword evidence="5 10" id="KW-0479">Metal-binding</keyword>
<keyword evidence="6 10" id="KW-0378">Hydrolase</keyword>
<evidence type="ECO:0000256" key="7">
    <source>
        <dbReference type="ARBA" id="ARBA00023211"/>
    </source>
</evidence>
<evidence type="ECO:0000256" key="2">
    <source>
        <dbReference type="ARBA" id="ARBA00012168"/>
    </source>
</evidence>
<dbReference type="PROSITE" id="PS51409">
    <property type="entry name" value="ARGINASE_2"/>
    <property type="match status" value="1"/>
</dbReference>
<gene>
    <name evidence="11" type="primary">rocF</name>
    <name evidence="11" type="ORF">WJU16_05385</name>
</gene>
<evidence type="ECO:0000313" key="11">
    <source>
        <dbReference type="EMBL" id="WZN42463.1"/>
    </source>
</evidence>
<proteinExistence type="inferred from homology"/>
<dbReference type="EMBL" id="CP149822">
    <property type="protein sequence ID" value="WZN42463.1"/>
    <property type="molecule type" value="Genomic_DNA"/>
</dbReference>
<comment type="catalytic activity">
    <reaction evidence="10">
        <text>L-arginine + H2O = urea + L-ornithine</text>
        <dbReference type="Rhea" id="RHEA:20569"/>
        <dbReference type="ChEBI" id="CHEBI:15377"/>
        <dbReference type="ChEBI" id="CHEBI:16199"/>
        <dbReference type="ChEBI" id="CHEBI:32682"/>
        <dbReference type="ChEBI" id="CHEBI:46911"/>
        <dbReference type="EC" id="3.5.3.1"/>
    </reaction>
</comment>
<dbReference type="InterPro" id="IPR006035">
    <property type="entry name" value="Ureohydrolase"/>
</dbReference>
<evidence type="ECO:0000256" key="6">
    <source>
        <dbReference type="ARBA" id="ARBA00022801"/>
    </source>
</evidence>
<dbReference type="InterPro" id="IPR023696">
    <property type="entry name" value="Ureohydrolase_dom_sf"/>
</dbReference>
<reference evidence="12" key="1">
    <citation type="submission" date="2024-03" db="EMBL/GenBank/DDBJ databases">
        <title>Chitinophaga horti sp. nov., isolated from garden soil.</title>
        <authorList>
            <person name="Lee D.S."/>
            <person name="Han D.M."/>
            <person name="Baek J.H."/>
            <person name="Choi D.G."/>
            <person name="Jeon J.H."/>
            <person name="Jeon C.O."/>
        </authorList>
    </citation>
    <scope>NUCLEOTIDE SEQUENCE [LARGE SCALE GENOMIC DNA]</scope>
    <source>
        <strain evidence="12">GPA1</strain>
    </source>
</reference>
<evidence type="ECO:0000313" key="12">
    <source>
        <dbReference type="Proteomes" id="UP001485459"/>
    </source>
</evidence>
<dbReference type="RefSeq" id="WP_341837297.1">
    <property type="nucleotide sequence ID" value="NZ_CP149822.1"/>
</dbReference>
<dbReference type="InterPro" id="IPR014033">
    <property type="entry name" value="Arginase"/>
</dbReference>
<keyword evidence="12" id="KW-1185">Reference proteome</keyword>
<evidence type="ECO:0000256" key="10">
    <source>
        <dbReference type="RuleBase" id="RU361159"/>
    </source>
</evidence>
<evidence type="ECO:0000256" key="9">
    <source>
        <dbReference type="PROSITE-ProRule" id="PRU00742"/>
    </source>
</evidence>
<evidence type="ECO:0000256" key="1">
    <source>
        <dbReference type="ARBA" id="ARBA00005098"/>
    </source>
</evidence>
<dbReference type="PANTHER" id="PTHR43782">
    <property type="entry name" value="ARGINASE"/>
    <property type="match status" value="1"/>
</dbReference>
<name>A0ABZ2YRS7_9BACT</name>
<evidence type="ECO:0000256" key="3">
    <source>
        <dbReference type="ARBA" id="ARBA00018123"/>
    </source>
</evidence>
<dbReference type="Gene3D" id="3.40.800.10">
    <property type="entry name" value="Ureohydrolase domain"/>
    <property type="match status" value="1"/>
</dbReference>
<keyword evidence="4 10" id="KW-0056">Arginine metabolism</keyword>
<evidence type="ECO:0000256" key="5">
    <source>
        <dbReference type="ARBA" id="ARBA00022723"/>
    </source>
</evidence>
<comment type="similarity">
    <text evidence="9 10">Belongs to the arginase family.</text>
</comment>
<dbReference type="PANTHER" id="PTHR43782:SF3">
    <property type="entry name" value="ARGINASE"/>
    <property type="match status" value="1"/>
</dbReference>
<dbReference type="PRINTS" id="PR00116">
    <property type="entry name" value="ARGINASE"/>
</dbReference>
<dbReference type="EC" id="3.5.3.1" evidence="2 8"/>
<dbReference type="Proteomes" id="UP001485459">
    <property type="component" value="Chromosome"/>
</dbReference>
<dbReference type="Pfam" id="PF00491">
    <property type="entry name" value="Arginase"/>
    <property type="match status" value="1"/>
</dbReference>
<dbReference type="GO" id="GO:0004053">
    <property type="term" value="F:arginase activity"/>
    <property type="evidence" value="ECO:0007669"/>
    <property type="project" value="UniProtKB-EC"/>
</dbReference>
<dbReference type="SUPFAM" id="SSF52768">
    <property type="entry name" value="Arginase/deacetylase"/>
    <property type="match status" value="1"/>
</dbReference>
<sequence length="323" mass="35173">MIPSLKLIKNRSDIGAGTRGSDMGIDAMEIAAINKGNHFFHQVAFTEIQTRNEAVYHGDEDACGRRIGQIVEQCRQLAEVVCETLTGKEFPVIISGDHSSGIGTISGIKAAFPDKTLGVIWIDAHADIHSPYTTPSGNLHGMPLAAVMHQDNLSCRINDVNTHTAAAWELLKTLGAPGVKLHPEHLVYFGVRDTEPAEDKLIEQLGIQNYTVAQVRQLGIQHCIAEALERLAACDMIYVSFDVDSMDCDQISDGTGTPVPEGFASGEIISMTEAIFRTGKVICYEIVEVNPLLDHRGNRMAEVAFDILDAVTRPMLKAYTTGE</sequence>
<organism evidence="11 12">
    <name type="scientific">Chitinophaga pollutisoli</name>
    <dbReference type="NCBI Taxonomy" id="3133966"/>
    <lineage>
        <taxon>Bacteria</taxon>
        <taxon>Pseudomonadati</taxon>
        <taxon>Bacteroidota</taxon>
        <taxon>Chitinophagia</taxon>
        <taxon>Chitinophagales</taxon>
        <taxon>Chitinophagaceae</taxon>
        <taxon>Chitinophaga</taxon>
    </lineage>
</organism>